<sequence length="482" mass="49402">MPYRSSSSPADIGLSKSEYEDAVNLEKLYFLVNKSDRCANCGRGGVSAVDVSRYEFLCSSCCAGKSSVKRIGEDRFSSFEVNKLYARFDRSNAHRGRSSTSFSRSGTSGSGGARRSDRRVERRSGHRPPVPDLSEGSESDSGDDSPLPPRRSRSMPRASGRSPRQYRSSSHRGDPFDTFEVASNASWGGQGGNQGDTQAASWGAGFPSSAGVAARAHPQVGGGMGTSPAGMLGLTPSPAQAPFGQSFQFPGMVGMGSPVFLGASQGAPSSQAWVGQPFLTPQQYQQAMMRQFAGSTGPAGRDGSAFPGSMPVPQPPNMVGQTPNFMPGAAGAGGLRAASPLSFPGTATQQPGQRGMNPFLAMGTAPQPVGQPAPSPFASCLPGMGGATMNPFLSVQKPATGGGGFADAGVFGASGLGFAPQQPPHMRPPAGGMMSLGSGTPGGTPNPFTSMGMAAPQRPMTLTNAARPGGGAGGNPYNTSLW</sequence>
<evidence type="ECO:0000313" key="3">
    <source>
        <dbReference type="EMBL" id="CEL67190.1"/>
    </source>
</evidence>
<protein>
    <submittedName>
        <fullName evidence="3">Major ampullate spidroin 2, putative</fullName>
    </submittedName>
    <submittedName>
        <fullName evidence="2">Putative major ampullate spidroin 2</fullName>
    </submittedName>
</protein>
<keyword evidence="4" id="KW-1185">Reference proteome</keyword>
<dbReference type="Proteomes" id="UP000007494">
    <property type="component" value="Chromosome VIIb"/>
</dbReference>
<dbReference type="VEuPathDB" id="ToxoDB:NCLIV_029880"/>
<reference evidence="3" key="4">
    <citation type="journal article" date="2015" name="PLoS ONE">
        <title>Comprehensive Evaluation of Toxoplasma gondii VEG and Neospora caninum LIV Genomes with Tachyzoite Stage Transcriptome and Proteome Defines Novel Transcript Features.</title>
        <authorList>
            <person name="Ramaprasad A."/>
            <person name="Mourier T."/>
            <person name="Naeem R."/>
            <person name="Malas T.B."/>
            <person name="Moussa E."/>
            <person name="Panigrahi A."/>
            <person name="Vermont S.J."/>
            <person name="Otto T.D."/>
            <person name="Wastling J."/>
            <person name="Pain A."/>
        </authorList>
    </citation>
    <scope>NUCLEOTIDE SEQUENCE</scope>
    <source>
        <strain evidence="3">Liverpool</strain>
    </source>
</reference>
<feature type="compositionally biased region" description="Basic and acidic residues" evidence="1">
    <location>
        <begin position="114"/>
        <end position="123"/>
    </location>
</feature>
<reference evidence="2" key="2">
    <citation type="submission" date="2011-03" db="EMBL/GenBank/DDBJ databases">
        <title>Comparative genomics and transcriptomics of Neospora caninum and Toxoplasma gondii.</title>
        <authorList>
            <person name="Reid A.J."/>
            <person name="Sohal A."/>
            <person name="Harris D."/>
            <person name="Quail M."/>
            <person name="Sanders M."/>
            <person name="Berriman M."/>
            <person name="Wastling J.M."/>
            <person name="Pain A."/>
        </authorList>
    </citation>
    <scope>NUCLEOTIDE SEQUENCE</scope>
    <source>
        <strain evidence="2">Liverpool</strain>
    </source>
</reference>
<dbReference type="OMA" id="ANSHDQC"/>
<dbReference type="OrthoDB" id="331410at2759"/>
<accession>F0VHK6</accession>
<name>F0VHK6_NEOCL</name>
<dbReference type="GeneID" id="13443466"/>
<feature type="compositionally biased region" description="Low complexity" evidence="1">
    <location>
        <begin position="98"/>
        <end position="107"/>
    </location>
</feature>
<dbReference type="AlphaFoldDB" id="F0VHK6"/>
<reference evidence="4" key="3">
    <citation type="journal article" date="2012" name="PLoS Pathog.">
        <title>Comparative genomics of the apicomplexan parasites Toxoplasma gondii and Neospora caninum: Coccidia differing in host range and transmission strategy.</title>
        <authorList>
            <person name="Reid A.J."/>
            <person name="Vermont S.J."/>
            <person name="Cotton J.A."/>
            <person name="Harris D."/>
            <person name="Hill-Cawthorne G.A."/>
            <person name="Konen-Waisman S."/>
            <person name="Latham S.M."/>
            <person name="Mourier T."/>
            <person name="Norton R."/>
            <person name="Quail M.A."/>
            <person name="Sanders M."/>
            <person name="Shanmugam D."/>
            <person name="Sohal A."/>
            <person name="Wasmuth J.D."/>
            <person name="Brunk B."/>
            <person name="Grigg M.E."/>
            <person name="Howard J.C."/>
            <person name="Parkinson J."/>
            <person name="Roos D.S."/>
            <person name="Trees A.J."/>
            <person name="Berriman M."/>
            <person name="Pain A."/>
            <person name="Wastling J.M."/>
        </authorList>
    </citation>
    <scope>NUCLEOTIDE SEQUENCE [LARGE SCALE GENOMIC DNA]</scope>
    <source>
        <strain evidence="4">Liverpool</strain>
    </source>
</reference>
<organism evidence="2 4">
    <name type="scientific">Neospora caninum (strain Liverpool)</name>
    <dbReference type="NCBI Taxonomy" id="572307"/>
    <lineage>
        <taxon>Eukaryota</taxon>
        <taxon>Sar</taxon>
        <taxon>Alveolata</taxon>
        <taxon>Apicomplexa</taxon>
        <taxon>Conoidasida</taxon>
        <taxon>Coccidia</taxon>
        <taxon>Eucoccidiorida</taxon>
        <taxon>Eimeriorina</taxon>
        <taxon>Sarcocystidae</taxon>
        <taxon>Neospora</taxon>
    </lineage>
</organism>
<proteinExistence type="predicted"/>
<evidence type="ECO:0000256" key="1">
    <source>
        <dbReference type="SAM" id="MobiDB-lite"/>
    </source>
</evidence>
<dbReference type="EMBL" id="LN714482">
    <property type="protein sequence ID" value="CEL67190.1"/>
    <property type="molecule type" value="Genomic_DNA"/>
</dbReference>
<evidence type="ECO:0000313" key="2">
    <source>
        <dbReference type="EMBL" id="CBZ53200.1"/>
    </source>
</evidence>
<gene>
    <name evidence="3" type="ORF">BN1204_029880</name>
    <name evidence="2" type="ORF">NCLIV_029880</name>
</gene>
<evidence type="ECO:0000313" key="4">
    <source>
        <dbReference type="Proteomes" id="UP000007494"/>
    </source>
</evidence>
<dbReference type="InParanoid" id="F0VHK6"/>
<feature type="region of interest" description="Disordered" evidence="1">
    <location>
        <begin position="461"/>
        <end position="482"/>
    </location>
</feature>
<dbReference type="RefSeq" id="XP_003883232.1">
    <property type="nucleotide sequence ID" value="XM_003883183.1"/>
</dbReference>
<dbReference type="eggNOG" id="ENOG502SXF8">
    <property type="taxonomic scope" value="Eukaryota"/>
</dbReference>
<feature type="region of interest" description="Disordered" evidence="1">
    <location>
        <begin position="94"/>
        <end position="198"/>
    </location>
</feature>
<dbReference type="EMBL" id="FR823389">
    <property type="protein sequence ID" value="CBZ53200.1"/>
    <property type="molecule type" value="Genomic_DNA"/>
</dbReference>
<reference evidence="2" key="1">
    <citation type="submission" date="2011-02" db="EMBL/GenBank/DDBJ databases">
        <authorList>
            <person name="Aslett M."/>
        </authorList>
    </citation>
    <scope>NUCLEOTIDE SEQUENCE</scope>
    <source>
        <strain evidence="2">Liverpool</strain>
    </source>
</reference>